<organism evidence="1 2">
    <name type="scientific">Helianthus annuus</name>
    <name type="common">Common sunflower</name>
    <dbReference type="NCBI Taxonomy" id="4232"/>
    <lineage>
        <taxon>Eukaryota</taxon>
        <taxon>Viridiplantae</taxon>
        <taxon>Streptophyta</taxon>
        <taxon>Embryophyta</taxon>
        <taxon>Tracheophyta</taxon>
        <taxon>Spermatophyta</taxon>
        <taxon>Magnoliopsida</taxon>
        <taxon>eudicotyledons</taxon>
        <taxon>Gunneridae</taxon>
        <taxon>Pentapetalae</taxon>
        <taxon>asterids</taxon>
        <taxon>campanulids</taxon>
        <taxon>Asterales</taxon>
        <taxon>Asteraceae</taxon>
        <taxon>Asteroideae</taxon>
        <taxon>Heliantheae alliance</taxon>
        <taxon>Heliantheae</taxon>
        <taxon>Helianthus</taxon>
    </lineage>
</organism>
<protein>
    <submittedName>
        <fullName evidence="1">Uncharacterized protein</fullName>
    </submittedName>
</protein>
<evidence type="ECO:0000313" key="2">
    <source>
        <dbReference type="Proteomes" id="UP000215914"/>
    </source>
</evidence>
<sequence length="68" mass="7812">MNELECLNPIQGDLPELLPSSRTIFGFVSEFIVIFSKPMNFSDKTKDRWIESRTAGLSRRRRASMPPP</sequence>
<evidence type="ECO:0000313" key="1">
    <source>
        <dbReference type="EMBL" id="KAF5817791.1"/>
    </source>
</evidence>
<gene>
    <name evidence="1" type="ORF">HanXRQr2_Chr02g0057171</name>
</gene>
<dbReference type="AlphaFoldDB" id="A0A9K3NZ08"/>
<comment type="caution">
    <text evidence="1">The sequence shown here is derived from an EMBL/GenBank/DDBJ whole genome shotgun (WGS) entry which is preliminary data.</text>
</comment>
<reference evidence="1" key="1">
    <citation type="journal article" date="2017" name="Nature">
        <title>The sunflower genome provides insights into oil metabolism, flowering and Asterid evolution.</title>
        <authorList>
            <person name="Badouin H."/>
            <person name="Gouzy J."/>
            <person name="Grassa C.J."/>
            <person name="Murat F."/>
            <person name="Staton S.E."/>
            <person name="Cottret L."/>
            <person name="Lelandais-Briere C."/>
            <person name="Owens G.L."/>
            <person name="Carrere S."/>
            <person name="Mayjonade B."/>
            <person name="Legrand L."/>
            <person name="Gill N."/>
            <person name="Kane N.C."/>
            <person name="Bowers J.E."/>
            <person name="Hubner S."/>
            <person name="Bellec A."/>
            <person name="Berard A."/>
            <person name="Berges H."/>
            <person name="Blanchet N."/>
            <person name="Boniface M.C."/>
            <person name="Brunel D."/>
            <person name="Catrice O."/>
            <person name="Chaidir N."/>
            <person name="Claudel C."/>
            <person name="Donnadieu C."/>
            <person name="Faraut T."/>
            <person name="Fievet G."/>
            <person name="Helmstetter N."/>
            <person name="King M."/>
            <person name="Knapp S.J."/>
            <person name="Lai Z."/>
            <person name="Le Paslier M.C."/>
            <person name="Lippi Y."/>
            <person name="Lorenzon L."/>
            <person name="Mandel J.R."/>
            <person name="Marage G."/>
            <person name="Marchand G."/>
            <person name="Marquand E."/>
            <person name="Bret-Mestries E."/>
            <person name="Morien E."/>
            <person name="Nambeesan S."/>
            <person name="Nguyen T."/>
            <person name="Pegot-Espagnet P."/>
            <person name="Pouilly N."/>
            <person name="Raftis F."/>
            <person name="Sallet E."/>
            <person name="Schiex T."/>
            <person name="Thomas J."/>
            <person name="Vandecasteele C."/>
            <person name="Vares D."/>
            <person name="Vear F."/>
            <person name="Vautrin S."/>
            <person name="Crespi M."/>
            <person name="Mangin B."/>
            <person name="Burke J.M."/>
            <person name="Salse J."/>
            <person name="Munos S."/>
            <person name="Vincourt P."/>
            <person name="Rieseberg L.H."/>
            <person name="Langlade N.B."/>
        </authorList>
    </citation>
    <scope>NUCLEOTIDE SEQUENCE</scope>
    <source>
        <tissue evidence="1">Leaves</tissue>
    </source>
</reference>
<keyword evidence="2" id="KW-1185">Reference proteome</keyword>
<name>A0A9K3NZ08_HELAN</name>
<dbReference type="Proteomes" id="UP000215914">
    <property type="component" value="Unassembled WGS sequence"/>
</dbReference>
<dbReference type="Gramene" id="mRNA:HanXRQr2_Chr02g0057171">
    <property type="protein sequence ID" value="CDS:HanXRQr2_Chr02g0057171.1"/>
    <property type="gene ID" value="HanXRQr2_Chr02g0057171"/>
</dbReference>
<proteinExistence type="predicted"/>
<accession>A0A9K3NZ08</accession>
<dbReference type="EMBL" id="MNCJ02000317">
    <property type="protein sequence ID" value="KAF5817791.1"/>
    <property type="molecule type" value="Genomic_DNA"/>
</dbReference>
<reference evidence="1" key="2">
    <citation type="submission" date="2020-06" db="EMBL/GenBank/DDBJ databases">
        <title>Helianthus annuus Genome sequencing and assembly Release 2.</title>
        <authorList>
            <person name="Gouzy J."/>
            <person name="Langlade N."/>
            <person name="Munos S."/>
        </authorList>
    </citation>
    <scope>NUCLEOTIDE SEQUENCE</scope>
    <source>
        <tissue evidence="1">Leaves</tissue>
    </source>
</reference>